<accession>A0A2W5SL91</accession>
<dbReference type="RefSeq" id="WP_303735667.1">
    <property type="nucleotide sequence ID" value="NZ_CAKZHK010000008.1"/>
</dbReference>
<dbReference type="Proteomes" id="UP000249432">
    <property type="component" value="Unassembled WGS sequence"/>
</dbReference>
<dbReference type="GO" id="GO:0004332">
    <property type="term" value="F:fructose-bisphosphate aldolase activity"/>
    <property type="evidence" value="ECO:0007669"/>
    <property type="project" value="UniProtKB-EC"/>
</dbReference>
<dbReference type="EC" id="4.1.2.13" evidence="3"/>
<dbReference type="GO" id="GO:0006096">
    <property type="term" value="P:glycolytic process"/>
    <property type="evidence" value="ECO:0007669"/>
    <property type="project" value="UniProtKB-UniPathway"/>
</dbReference>
<evidence type="ECO:0000256" key="1">
    <source>
        <dbReference type="ARBA" id="ARBA00004714"/>
    </source>
</evidence>
<organism evidence="7 8">
    <name type="scientific">Corynebacterium kroppenstedtii</name>
    <dbReference type="NCBI Taxonomy" id="161879"/>
    <lineage>
        <taxon>Bacteria</taxon>
        <taxon>Bacillati</taxon>
        <taxon>Actinomycetota</taxon>
        <taxon>Actinomycetes</taxon>
        <taxon>Mycobacteriales</taxon>
        <taxon>Corynebacteriaceae</taxon>
        <taxon>Corynebacterium</taxon>
    </lineage>
</organism>
<dbReference type="InterPro" id="IPR013785">
    <property type="entry name" value="Aldolase_TIM"/>
</dbReference>
<protein>
    <recommendedName>
        <fullName evidence="3">fructose-bisphosphate aldolase</fullName>
        <ecNumber evidence="3">4.1.2.13</ecNumber>
    </recommendedName>
    <alternativeName>
        <fullName evidence="6">Fructose-bisphosphate aldolase class I</fullName>
    </alternativeName>
</protein>
<keyword evidence="4" id="KW-0324">Glycolysis</keyword>
<dbReference type="InterPro" id="IPR000741">
    <property type="entry name" value="FBA_I"/>
</dbReference>
<evidence type="ECO:0000256" key="5">
    <source>
        <dbReference type="ARBA" id="ARBA00023239"/>
    </source>
</evidence>
<comment type="similarity">
    <text evidence="2">Belongs to the class I fructose-bisphosphate aldolase family.</text>
</comment>
<name>A0A2W5SL91_9CORY</name>
<evidence type="ECO:0000256" key="6">
    <source>
        <dbReference type="ARBA" id="ARBA00029799"/>
    </source>
</evidence>
<dbReference type="SUPFAM" id="SSF51569">
    <property type="entry name" value="Aldolase"/>
    <property type="match status" value="1"/>
</dbReference>
<evidence type="ECO:0000313" key="7">
    <source>
        <dbReference type="EMBL" id="PZR03280.1"/>
    </source>
</evidence>
<dbReference type="Pfam" id="PF00274">
    <property type="entry name" value="Glycolytic"/>
    <property type="match status" value="1"/>
</dbReference>
<dbReference type="PANTHER" id="PTHR11627">
    <property type="entry name" value="FRUCTOSE-BISPHOSPHATE ALDOLASE"/>
    <property type="match status" value="1"/>
</dbReference>
<proteinExistence type="inferred from homology"/>
<dbReference type="NCBIfam" id="NF003784">
    <property type="entry name" value="PRK05377.1"/>
    <property type="match status" value="1"/>
</dbReference>
<sequence length="296" mass="32532">MNQEQATRMTEAKGFIAALDQSGGSTPKALRAYGIQDDAYSSDAEMFDLVHAMRSRLITSPSFTSEKVLAAILFEMTMDREIEGIPTAQYLWEKKGIVPLLKIDKGLADEENDVQVMKPMPELDKLLDRGVEKGIFGTKERSVINAANAEGIHAVVDQQFEIGKQVLAKGMVPILEPEVTISIDDKKEAEELLKAALLKGLDDIPEGQQVMIKVSIPTVDNFYEDLINHPKVMRVVALSGGYERDDANERLSRNKGLIASFSRALLEGLTADQSQKEFDNTLATTIDGIYKASIAG</sequence>
<evidence type="ECO:0000256" key="2">
    <source>
        <dbReference type="ARBA" id="ARBA00010387"/>
    </source>
</evidence>
<dbReference type="EMBL" id="QFRA01000047">
    <property type="protein sequence ID" value="PZR03280.1"/>
    <property type="molecule type" value="Genomic_DNA"/>
</dbReference>
<comment type="caution">
    <text evidence="7">The sequence shown here is derived from an EMBL/GenBank/DDBJ whole genome shotgun (WGS) entry which is preliminary data.</text>
</comment>
<evidence type="ECO:0000256" key="3">
    <source>
        <dbReference type="ARBA" id="ARBA00013068"/>
    </source>
</evidence>
<evidence type="ECO:0000313" key="8">
    <source>
        <dbReference type="Proteomes" id="UP000249432"/>
    </source>
</evidence>
<evidence type="ECO:0000256" key="4">
    <source>
        <dbReference type="ARBA" id="ARBA00023152"/>
    </source>
</evidence>
<dbReference type="Gene3D" id="3.20.20.70">
    <property type="entry name" value="Aldolase class I"/>
    <property type="match status" value="1"/>
</dbReference>
<dbReference type="UniPathway" id="UPA00109">
    <property type="reaction ID" value="UER00183"/>
</dbReference>
<dbReference type="AlphaFoldDB" id="A0A2W5SL91"/>
<comment type="pathway">
    <text evidence="1">Carbohydrate degradation; glycolysis; D-glyceraldehyde 3-phosphate and glycerone phosphate from D-glucose: step 4/4.</text>
</comment>
<reference evidence="7 8" key="1">
    <citation type="submission" date="2017-08" db="EMBL/GenBank/DDBJ databases">
        <title>Infants hospitalized years apart are colonized by the same room-sourced microbial strains.</title>
        <authorList>
            <person name="Brooks B."/>
            <person name="Olm M.R."/>
            <person name="Firek B.A."/>
            <person name="Baker R."/>
            <person name="Thomas B.C."/>
            <person name="Morowitz M.J."/>
            <person name="Banfield J.F."/>
        </authorList>
    </citation>
    <scope>NUCLEOTIDE SEQUENCE [LARGE SCALE GENOMIC DNA]</scope>
    <source>
        <strain evidence="7">S2_003_000_R1_3</strain>
    </source>
</reference>
<keyword evidence="5" id="KW-0456">Lyase</keyword>
<gene>
    <name evidence="7" type="ORF">DI525_10595</name>
</gene>